<keyword evidence="2" id="KW-0560">Oxidoreductase</keyword>
<dbReference type="PANTHER" id="PTHR42760:SF133">
    <property type="entry name" value="3-OXOACYL-[ACYL-CARRIER-PROTEIN] REDUCTASE"/>
    <property type="match status" value="1"/>
</dbReference>
<dbReference type="AlphaFoldDB" id="J0WBU1"/>
<sequence length="247" mass="26047">MKVAVVTGGSRGIGRSLVEGFVNAGYKVVVGARNESGIREISETHVRFEAIDVSNEDAHCHLVDTALAWGGKIDVYINNAGFSEWRPLEAIDELFFDTMIDVNLKGTFWGCKAAAAAMQEGGSLINISSLAGKRGSANNAMYVASKFGVNGLTQSLAKELGPKAIRVNALCPVLVRTPGLIEALETEWSPAKGKPDEFLKAFTVGNAALGWLPRGEDVAGMAVFLASEAAAAITGQCINVDCGVFPQ</sequence>
<proteinExistence type="inferred from homology"/>
<dbReference type="GO" id="GO:0048038">
    <property type="term" value="F:quinone binding"/>
    <property type="evidence" value="ECO:0007669"/>
    <property type="project" value="TreeGrafter"/>
</dbReference>
<dbReference type="GO" id="GO:0016616">
    <property type="term" value="F:oxidoreductase activity, acting on the CH-OH group of donors, NAD or NADP as acceptor"/>
    <property type="evidence" value="ECO:0007669"/>
    <property type="project" value="TreeGrafter"/>
</dbReference>
<dbReference type="RefSeq" id="WP_003584415.1">
    <property type="nucleotide sequence ID" value="NZ_JH719395.1"/>
</dbReference>
<organism evidence="3 4">
    <name type="scientific">Rhizobium leguminosarum bv. trifolii WSM2297</name>
    <dbReference type="NCBI Taxonomy" id="754762"/>
    <lineage>
        <taxon>Bacteria</taxon>
        <taxon>Pseudomonadati</taxon>
        <taxon>Pseudomonadota</taxon>
        <taxon>Alphaproteobacteria</taxon>
        <taxon>Hyphomicrobiales</taxon>
        <taxon>Rhizobiaceae</taxon>
        <taxon>Rhizobium/Agrobacterium group</taxon>
        <taxon>Rhizobium</taxon>
    </lineage>
</organism>
<dbReference type="InterPro" id="IPR036291">
    <property type="entry name" value="NAD(P)-bd_dom_sf"/>
</dbReference>
<dbReference type="InterPro" id="IPR002347">
    <property type="entry name" value="SDR_fam"/>
</dbReference>
<evidence type="ECO:0000256" key="1">
    <source>
        <dbReference type="ARBA" id="ARBA00006484"/>
    </source>
</evidence>
<dbReference type="OrthoDB" id="9804774at2"/>
<dbReference type="PRINTS" id="PR00081">
    <property type="entry name" value="GDHRDH"/>
</dbReference>
<reference evidence="3 4" key="1">
    <citation type="submission" date="2012-02" db="EMBL/GenBank/DDBJ databases">
        <title>Improved High-Quality Draft Sequence of Rhizobium leguminosarum bv. trifolii WSM2297.</title>
        <authorList>
            <consortium name="US DOE Joint Genome Institute"/>
            <person name="Lucas S."/>
            <person name="Han J."/>
            <person name="Lapidus A."/>
            <person name="Cheng J.-F."/>
            <person name="Goodwin L."/>
            <person name="Pitluck S."/>
            <person name="Peters L."/>
            <person name="Ovchinnikova G."/>
            <person name="Zhang X."/>
            <person name="Detter J.C."/>
            <person name="Han C."/>
            <person name="Tapia R."/>
            <person name="Land M."/>
            <person name="Hauser L."/>
            <person name="Kyrpides N."/>
            <person name="Ivanova N."/>
            <person name="Pagani I."/>
            <person name="Brau L."/>
            <person name="Yates R."/>
            <person name="O'Hara G."/>
            <person name="Rui T."/>
            <person name="Howieson J."/>
            <person name="Reeve W."/>
            <person name="Woyke T."/>
        </authorList>
    </citation>
    <scope>NUCLEOTIDE SEQUENCE [LARGE SCALE GENOMIC DNA]</scope>
    <source>
        <strain evidence="3 4">WSM2297</strain>
    </source>
</reference>
<dbReference type="CDD" id="cd05233">
    <property type="entry name" value="SDR_c"/>
    <property type="match status" value="1"/>
</dbReference>
<dbReference type="GO" id="GO:0006633">
    <property type="term" value="P:fatty acid biosynthetic process"/>
    <property type="evidence" value="ECO:0007669"/>
    <property type="project" value="TreeGrafter"/>
</dbReference>
<dbReference type="PROSITE" id="PS00061">
    <property type="entry name" value="ADH_SHORT"/>
    <property type="match status" value="1"/>
</dbReference>
<dbReference type="Pfam" id="PF13561">
    <property type="entry name" value="adh_short_C2"/>
    <property type="match status" value="1"/>
</dbReference>
<comment type="similarity">
    <text evidence="1">Belongs to the short-chain dehydrogenases/reductases (SDR) family.</text>
</comment>
<dbReference type="HOGENOM" id="CLU_010194_1_3_5"/>
<dbReference type="Proteomes" id="UP000005732">
    <property type="component" value="Unassembled WGS sequence"/>
</dbReference>
<gene>
    <name evidence="3" type="ORF">Rleg4DRAFT_4408</name>
</gene>
<protein>
    <recommendedName>
        <fullName evidence="5">Short-chain alcohol dehydrogenase like protein</fullName>
    </recommendedName>
</protein>
<dbReference type="PANTHER" id="PTHR42760">
    <property type="entry name" value="SHORT-CHAIN DEHYDROGENASES/REDUCTASES FAMILY MEMBER"/>
    <property type="match status" value="1"/>
</dbReference>
<dbReference type="SUPFAM" id="SSF51735">
    <property type="entry name" value="NAD(P)-binding Rossmann-fold domains"/>
    <property type="match status" value="1"/>
</dbReference>
<dbReference type="InterPro" id="IPR020904">
    <property type="entry name" value="Sc_DH/Rdtase_CS"/>
</dbReference>
<evidence type="ECO:0008006" key="5">
    <source>
        <dbReference type="Google" id="ProtNLM"/>
    </source>
</evidence>
<dbReference type="PRINTS" id="PR00080">
    <property type="entry name" value="SDRFAMILY"/>
</dbReference>
<evidence type="ECO:0000313" key="4">
    <source>
        <dbReference type="Proteomes" id="UP000005732"/>
    </source>
</evidence>
<dbReference type="FunFam" id="3.40.50.720:FF:000084">
    <property type="entry name" value="Short-chain dehydrogenase reductase"/>
    <property type="match status" value="1"/>
</dbReference>
<dbReference type="Gene3D" id="3.40.50.720">
    <property type="entry name" value="NAD(P)-binding Rossmann-like Domain"/>
    <property type="match status" value="1"/>
</dbReference>
<accession>J0WBU1</accession>
<evidence type="ECO:0000256" key="2">
    <source>
        <dbReference type="ARBA" id="ARBA00023002"/>
    </source>
</evidence>
<evidence type="ECO:0000313" key="3">
    <source>
        <dbReference type="EMBL" id="EJC82683.1"/>
    </source>
</evidence>
<name>J0WBU1_RHILT</name>
<dbReference type="EMBL" id="JH719395">
    <property type="protein sequence ID" value="EJC82683.1"/>
    <property type="molecule type" value="Genomic_DNA"/>
</dbReference>